<dbReference type="Proteomes" id="UP001054892">
    <property type="component" value="Unassembled WGS sequence"/>
</dbReference>
<name>A0A6J4DZK0_9PSED</name>
<accession>A0A6J4DZK0</accession>
<gene>
    <name evidence="2" type="ORF">TUM18999_12740</name>
    <name evidence="3" type="ORF">TUM20286_29820</name>
</gene>
<proteinExistence type="predicted"/>
<dbReference type="Pfam" id="PF13116">
    <property type="entry name" value="YhdP"/>
    <property type="match status" value="1"/>
</dbReference>
<dbReference type="AlphaFoldDB" id="A0A6J4DZK0"/>
<dbReference type="KEGG" id="ptw:TUM18999_12740"/>
<dbReference type="PANTHER" id="PTHR38690">
    <property type="entry name" value="PROTEASE-RELATED"/>
    <property type="match status" value="1"/>
</dbReference>
<evidence type="ECO:0000259" key="1">
    <source>
        <dbReference type="Pfam" id="PF13116"/>
    </source>
</evidence>
<dbReference type="NCBIfam" id="TIGR02099">
    <property type="entry name" value="YhdP family protein"/>
    <property type="match status" value="1"/>
</dbReference>
<feature type="domain" description="YhdP central" evidence="1">
    <location>
        <begin position="7"/>
        <end position="1266"/>
    </location>
</feature>
<evidence type="ECO:0000313" key="3">
    <source>
        <dbReference type="EMBL" id="GJN53230.1"/>
    </source>
</evidence>
<reference evidence="2 4" key="1">
    <citation type="submission" date="2020-05" db="EMBL/GenBank/DDBJ databases">
        <title>Characterization of novel class B3 metallo-beta-lactamase from novel Pseudomonas species.</title>
        <authorList>
            <person name="Yamada K."/>
            <person name="Aoki K."/>
            <person name="Ishii Y."/>
        </authorList>
    </citation>
    <scope>NUCLEOTIDE SEQUENCE [LARGE SCALE GENOMIC DNA]</scope>
    <source>
        <strain evidence="2 4">TUM18999</strain>
        <strain evidence="3 5">TUM20286</strain>
    </source>
</reference>
<dbReference type="RefSeq" id="WP_173173228.1">
    <property type="nucleotide sequence ID" value="NZ_AP023189.1"/>
</dbReference>
<dbReference type="EMBL" id="AP023189">
    <property type="protein sequence ID" value="BCG23083.1"/>
    <property type="molecule type" value="Genomic_DNA"/>
</dbReference>
<dbReference type="EMBL" id="BQKM01000006">
    <property type="protein sequence ID" value="GJN53230.1"/>
    <property type="molecule type" value="Genomic_DNA"/>
</dbReference>
<sequence>MARKGLFLVTFLRTLLALCALGLVLAALYVSLGRQLVPLVAEYRGEVQEKAREALGEPLLIGSLEGRWQGMGPVLVAHDVTLGEGDEVLRLDQVRVVPDLLGSLLARTLRIASLEVEGLQLQVQQDEAGKWALAGLPARDDQAPFDARKLLDGFKHVQRLSLLNSQVTLEPWKQKPVTFTYVQTTLSGSATRQRLDGRLTLPDGQPLSLRLRTRIDPDALLNSEAEIYLSLPQSDWARWLPRSLTRDWRVEQLKGGGELWVDWKRGALQGAVARLHVGELRGSYAQRKPVAVQDLAVDAYFNRSDKGMSLLLDSLAVSVGEQRYSNAHIRLEQVQDNGQGEAEWTLAADRLDLDPLVPLVEGLVPLPDLAAELVSGLKPRGALRNVQMVYRPQVEGARRIGFSANLERIAFNAVHGAPAAENVSGSITGDLAGGELRMDSDDFALHLDHLFPKPWRYREAHARLTWKLDDQAFTLISPYLQVVGDEGKVAGDFLIRLLRDPAQEDYMDLRVGLHDGDARYTEKYLPTLSSGLSPALAEWLKTAIKGGAVDEGFFQYQGSLQHDSVPESRSISLFFKVHDAELAYQPGWPALHEARGDVFIEDSGVRVRVPSARILDSRISDARADVPHVEHGQVPRLRVRAKLDSSFGDGLKIMQEAPTPAAEVMAGWQGEGTLDGSLDLDIPLEKAGGEPRVIVDLATRESRLKFAKPSLELTDLAGAFRFDTASGLSSPQIRGKAFGREVTAKAVAEGRNGKGRTRIQASGRAAIKDVSAWLGVTRPLPVAGDVPYQLDLLLDGKDSQLRIASSLKGVSVDLPAPFGKAADEVRDSQWRMTLDGPERRYWFDYGGRANLAVAAPATDFTQARGELLLGSGSASMPSNRGIRVRGTLDELDLAAWQAVRDRYAAKDAGDAVGLLQGADLRIGHFSGMGMSLEDFRIGLARGDALWKVDLDSDLLQGSVNLPDAKGAPIVVDMARVRLPKPPENDEAAEASPDPLKDIDPHSVPALDVRIAQVQFGDEPLGAWSLKARPTAQGTLFSDLDLNLKGLKITGSTGWEGNAGASSSWYKGRLEGKNLADVLLAWNYAPTATSERFRLDADGRWPGSPAWVSLKRFSGTLDASLRKGQFVEVEGSAQALRVFGLLNFNSIGRRLRLDFSDLLGKGLAYDRVKGLLVGSEGVFVTRQPIVLEGPSSGVELKGTLDMAHDTIDAKLLVTLPVTNNLPLAALIVGAPAIGGALFVVDKLLGDKVARFASVQYEVKGPLKEPKISFDKPFEKPN</sequence>
<dbReference type="PANTHER" id="PTHR38690:SF1">
    <property type="entry name" value="PROTEASE"/>
    <property type="match status" value="1"/>
</dbReference>
<evidence type="ECO:0000313" key="2">
    <source>
        <dbReference type="EMBL" id="BCG23083.1"/>
    </source>
</evidence>
<evidence type="ECO:0000313" key="4">
    <source>
        <dbReference type="Proteomes" id="UP000509383"/>
    </source>
</evidence>
<keyword evidence="5" id="KW-1185">Reference proteome</keyword>
<dbReference type="InterPro" id="IPR011836">
    <property type="entry name" value="YhdP"/>
</dbReference>
<dbReference type="InterPro" id="IPR025263">
    <property type="entry name" value="YhdP_central"/>
</dbReference>
<organism evidence="2 4">
    <name type="scientific">Pseudomonas tohonis</name>
    <dbReference type="NCBI Taxonomy" id="2725477"/>
    <lineage>
        <taxon>Bacteria</taxon>
        <taxon>Pseudomonadati</taxon>
        <taxon>Pseudomonadota</taxon>
        <taxon>Gammaproteobacteria</taxon>
        <taxon>Pseudomonadales</taxon>
        <taxon>Pseudomonadaceae</taxon>
        <taxon>Pseudomonas</taxon>
    </lineage>
</organism>
<protein>
    <submittedName>
        <fullName evidence="2">TIGR02099 family protein</fullName>
    </submittedName>
</protein>
<evidence type="ECO:0000313" key="5">
    <source>
        <dbReference type="Proteomes" id="UP001054892"/>
    </source>
</evidence>
<dbReference type="Proteomes" id="UP000509383">
    <property type="component" value="Chromosome"/>
</dbReference>